<reference evidence="2" key="1">
    <citation type="submission" date="2018-04" db="EMBL/GenBank/DDBJ databases">
        <title>Transcriptome assembly of Sipha flava.</title>
        <authorList>
            <person name="Scully E.D."/>
            <person name="Geib S.M."/>
            <person name="Palmer N.A."/>
            <person name="Koch K."/>
            <person name="Bradshaw J."/>
            <person name="Heng-Moss T."/>
            <person name="Sarath G."/>
        </authorList>
    </citation>
    <scope>NUCLEOTIDE SEQUENCE</scope>
</reference>
<dbReference type="AlphaFoldDB" id="A0A2S2QQ57"/>
<sequence>MALNQKGGDKTSTTAAKTVGAQPQGTVTAAVGGRDDHFFWHRRDNSSWLQLAERIVDGVAVRMQESLNRFLRSKAMASLNRVLRSMTQESSNGDLRPTVSAFLVRVLNWSRKVASQEAIQQSGKLK</sequence>
<feature type="region of interest" description="Disordered" evidence="1">
    <location>
        <begin position="1"/>
        <end position="26"/>
    </location>
</feature>
<name>A0A2S2QQ57_9HEMI</name>
<evidence type="ECO:0000256" key="1">
    <source>
        <dbReference type="SAM" id="MobiDB-lite"/>
    </source>
</evidence>
<dbReference type="EMBL" id="GGMS01010713">
    <property type="protein sequence ID" value="MBY79916.1"/>
    <property type="molecule type" value="Transcribed_RNA"/>
</dbReference>
<gene>
    <name evidence="2" type="ORF">g.31488</name>
</gene>
<feature type="compositionally biased region" description="Polar residues" evidence="1">
    <location>
        <begin position="10"/>
        <end position="26"/>
    </location>
</feature>
<accession>A0A2S2QQ57</accession>
<organism evidence="2">
    <name type="scientific">Sipha flava</name>
    <name type="common">yellow sugarcane aphid</name>
    <dbReference type="NCBI Taxonomy" id="143950"/>
    <lineage>
        <taxon>Eukaryota</taxon>
        <taxon>Metazoa</taxon>
        <taxon>Ecdysozoa</taxon>
        <taxon>Arthropoda</taxon>
        <taxon>Hexapoda</taxon>
        <taxon>Insecta</taxon>
        <taxon>Pterygota</taxon>
        <taxon>Neoptera</taxon>
        <taxon>Paraneoptera</taxon>
        <taxon>Hemiptera</taxon>
        <taxon>Sternorrhyncha</taxon>
        <taxon>Aphidomorpha</taxon>
        <taxon>Aphidoidea</taxon>
        <taxon>Aphididae</taxon>
        <taxon>Sipha</taxon>
    </lineage>
</organism>
<protein>
    <submittedName>
        <fullName evidence="2">Uncharacterized protein</fullName>
    </submittedName>
</protein>
<proteinExistence type="predicted"/>
<evidence type="ECO:0000313" key="2">
    <source>
        <dbReference type="EMBL" id="MBY79916.1"/>
    </source>
</evidence>